<gene>
    <name evidence="1" type="ORF">SOCE26_100480</name>
</gene>
<proteinExistence type="predicted"/>
<protein>
    <submittedName>
        <fullName evidence="1">Uncharacterized protein</fullName>
    </submittedName>
</protein>
<dbReference type="RefSeq" id="WP_159398014.1">
    <property type="nucleotide sequence ID" value="NZ_CP012673.1"/>
</dbReference>
<evidence type="ECO:0000313" key="1">
    <source>
        <dbReference type="EMBL" id="AUX48510.1"/>
    </source>
</evidence>
<dbReference type="EMBL" id="CP012673">
    <property type="protein sequence ID" value="AUX48510.1"/>
    <property type="molecule type" value="Genomic_DNA"/>
</dbReference>
<sequence>MQVETSSSFSPTREELLAATLAEMASAEPEGGPLVDLSSYDVLDHNADHTIAWEITWKTSQR</sequence>
<organism evidence="1 2">
    <name type="scientific">Sorangium cellulosum</name>
    <name type="common">Polyangium cellulosum</name>
    <dbReference type="NCBI Taxonomy" id="56"/>
    <lineage>
        <taxon>Bacteria</taxon>
        <taxon>Pseudomonadati</taxon>
        <taxon>Myxococcota</taxon>
        <taxon>Polyangia</taxon>
        <taxon>Polyangiales</taxon>
        <taxon>Polyangiaceae</taxon>
        <taxon>Sorangium</taxon>
    </lineage>
</organism>
<evidence type="ECO:0000313" key="2">
    <source>
        <dbReference type="Proteomes" id="UP000238348"/>
    </source>
</evidence>
<name>A0A2L0FAA9_SORCE</name>
<accession>A0A2L0FAA9</accession>
<dbReference type="AlphaFoldDB" id="A0A2L0FAA9"/>
<reference evidence="1 2" key="1">
    <citation type="submission" date="2015-09" db="EMBL/GenBank/DDBJ databases">
        <title>Sorangium comparison.</title>
        <authorList>
            <person name="Zaburannyi N."/>
            <person name="Bunk B."/>
            <person name="Overmann J."/>
            <person name="Mueller R."/>
        </authorList>
    </citation>
    <scope>NUCLEOTIDE SEQUENCE [LARGE SCALE GENOMIC DNA]</scope>
    <source>
        <strain evidence="1 2">So ce26</strain>
    </source>
</reference>
<dbReference type="Proteomes" id="UP000238348">
    <property type="component" value="Chromosome"/>
</dbReference>